<reference evidence="11 12" key="1">
    <citation type="submission" date="2015-05" db="EMBL/GenBank/DDBJ databases">
        <title>Distinctive expansion of gene families associated with plant cell wall degradation and secondary metabolism in the genomes of grapevine trunk pathogens.</title>
        <authorList>
            <person name="Lawrence D.P."/>
            <person name="Travadon R."/>
            <person name="Rolshausen P.E."/>
            <person name="Baumgartner K."/>
        </authorList>
    </citation>
    <scope>NUCLEOTIDE SEQUENCE [LARGE SCALE GENOMIC DNA]</scope>
    <source>
        <strain evidence="11">UCRPC4</strain>
    </source>
</reference>
<dbReference type="Pfam" id="PF13364">
    <property type="entry name" value="BetaGal_ABD2"/>
    <property type="match status" value="2"/>
</dbReference>
<dbReference type="SUPFAM" id="SSF49785">
    <property type="entry name" value="Galactose-binding domain-like"/>
    <property type="match status" value="2"/>
</dbReference>
<dbReference type="InterPro" id="IPR017853">
    <property type="entry name" value="GH"/>
</dbReference>
<dbReference type="InterPro" id="IPR025972">
    <property type="entry name" value="BetaGal_dom3"/>
</dbReference>
<dbReference type="PROSITE" id="PS01182">
    <property type="entry name" value="GLYCOSYL_HYDROL_F35"/>
    <property type="match status" value="1"/>
</dbReference>
<dbReference type="SUPFAM" id="SSF117100">
    <property type="entry name" value="Beta-galactosidase LacA, domain 3"/>
    <property type="match status" value="1"/>
</dbReference>
<dbReference type="InterPro" id="IPR008979">
    <property type="entry name" value="Galactose-bd-like_sf"/>
</dbReference>
<dbReference type="Pfam" id="PF13363">
    <property type="entry name" value="BetaGal_dom3"/>
    <property type="match status" value="1"/>
</dbReference>
<evidence type="ECO:0000256" key="3">
    <source>
        <dbReference type="ARBA" id="ARBA00012756"/>
    </source>
</evidence>
<comment type="caution">
    <text evidence="11">The sequence shown here is derived from an EMBL/GenBank/DDBJ whole genome shotgun (WGS) entry which is preliminary data.</text>
</comment>
<keyword evidence="5 8" id="KW-0378">Hydrolase</keyword>
<proteinExistence type="inferred from homology"/>
<dbReference type="FunFam" id="2.102.20.10:FF:000001">
    <property type="entry name" value="Beta-galactosidase A"/>
    <property type="match status" value="1"/>
</dbReference>
<dbReference type="PANTHER" id="PTHR23421">
    <property type="entry name" value="BETA-GALACTOSIDASE RELATED"/>
    <property type="match status" value="1"/>
</dbReference>
<dbReference type="InterPro" id="IPR001944">
    <property type="entry name" value="Glycoside_Hdrlase_35"/>
</dbReference>
<dbReference type="InterPro" id="IPR037110">
    <property type="entry name" value="Betagal_dom2_sf"/>
</dbReference>
<evidence type="ECO:0000256" key="4">
    <source>
        <dbReference type="ARBA" id="ARBA00022729"/>
    </source>
</evidence>
<dbReference type="EMBL" id="LCWF01000171">
    <property type="protein sequence ID" value="KKY15881.1"/>
    <property type="molecule type" value="Genomic_DNA"/>
</dbReference>
<dbReference type="EC" id="3.2.1.23" evidence="3 8"/>
<dbReference type="Gene3D" id="2.60.120.260">
    <property type="entry name" value="Galactose-binding domain-like"/>
    <property type="match status" value="2"/>
</dbReference>
<dbReference type="InterPro" id="IPR025300">
    <property type="entry name" value="BetaGal_jelly_roll_dom"/>
</dbReference>
<dbReference type="Pfam" id="PF10435">
    <property type="entry name" value="BetaGal_dom2"/>
    <property type="match status" value="1"/>
</dbReference>
<evidence type="ECO:0000256" key="7">
    <source>
        <dbReference type="ARBA" id="ARBA00023295"/>
    </source>
</evidence>
<evidence type="ECO:0000256" key="1">
    <source>
        <dbReference type="ARBA" id="ARBA00001412"/>
    </source>
</evidence>
<dbReference type="FunFam" id="2.60.120.260:FF:000065">
    <property type="entry name" value="Beta-galactosidase A"/>
    <property type="match status" value="1"/>
</dbReference>
<evidence type="ECO:0000256" key="5">
    <source>
        <dbReference type="ARBA" id="ARBA00022801"/>
    </source>
</evidence>
<dbReference type="InterPro" id="IPR036833">
    <property type="entry name" value="BetaGal_dom3_sf"/>
</dbReference>
<dbReference type="SUPFAM" id="SSF51445">
    <property type="entry name" value="(Trans)glycosidases"/>
    <property type="match status" value="1"/>
</dbReference>
<evidence type="ECO:0000256" key="9">
    <source>
        <dbReference type="RuleBase" id="RU003679"/>
    </source>
</evidence>
<dbReference type="FunFam" id="3.20.20.80:FF:000040">
    <property type="entry name" value="Beta-galactosidase A"/>
    <property type="match status" value="1"/>
</dbReference>
<dbReference type="GO" id="GO:0004565">
    <property type="term" value="F:beta-galactosidase activity"/>
    <property type="evidence" value="ECO:0007669"/>
    <property type="project" value="UniProtKB-EC"/>
</dbReference>
<reference evidence="11 12" key="2">
    <citation type="submission" date="2015-05" db="EMBL/GenBank/DDBJ databases">
        <authorList>
            <person name="Morales-Cruz A."/>
            <person name="Amrine K.C."/>
            <person name="Cantu D."/>
        </authorList>
    </citation>
    <scope>NUCLEOTIDE SEQUENCE [LARGE SCALE GENOMIC DNA]</scope>
    <source>
        <strain evidence="11">UCRPC4</strain>
    </source>
</reference>
<dbReference type="InterPro" id="IPR019801">
    <property type="entry name" value="Glyco_hydro_35_CS"/>
</dbReference>
<keyword evidence="6" id="KW-0325">Glycoprotein</keyword>
<keyword evidence="7 8" id="KW-0326">Glycosidase</keyword>
<feature type="domain" description="Beta-galactosidase" evidence="10">
    <location>
        <begin position="361"/>
        <end position="542"/>
    </location>
</feature>
<dbReference type="Gene3D" id="3.20.20.80">
    <property type="entry name" value="Glycosidases"/>
    <property type="match status" value="1"/>
</dbReference>
<dbReference type="InterPro" id="IPR031330">
    <property type="entry name" value="Gly_Hdrlase_35_cat"/>
</dbReference>
<dbReference type="Gene3D" id="2.60.390.10">
    <property type="entry name" value="Beta-galactosidase, domain 3"/>
    <property type="match status" value="1"/>
</dbReference>
<keyword evidence="12" id="KW-1185">Reference proteome</keyword>
<gene>
    <name evidence="11" type="ORF">UCRPC4_g06067</name>
</gene>
<dbReference type="SUPFAM" id="SSF51011">
    <property type="entry name" value="Glycosyl hydrolase domain"/>
    <property type="match status" value="1"/>
</dbReference>
<evidence type="ECO:0000313" key="11">
    <source>
        <dbReference type="EMBL" id="KKY15881.1"/>
    </source>
</evidence>
<dbReference type="GO" id="GO:0005975">
    <property type="term" value="P:carbohydrate metabolic process"/>
    <property type="evidence" value="ECO:0007669"/>
    <property type="project" value="InterPro"/>
</dbReference>
<evidence type="ECO:0000256" key="8">
    <source>
        <dbReference type="RuleBase" id="RU000675"/>
    </source>
</evidence>
<comment type="similarity">
    <text evidence="2 9">Belongs to the glycosyl hydrolase 35 family.</text>
</comment>
<evidence type="ECO:0000313" key="12">
    <source>
        <dbReference type="Proteomes" id="UP000053317"/>
    </source>
</evidence>
<keyword evidence="4" id="KW-0732">Signal</keyword>
<dbReference type="Gene3D" id="2.102.20.10">
    <property type="entry name" value="Beta-galactosidase, domain 2"/>
    <property type="match status" value="1"/>
</dbReference>
<organism evidence="11 12">
    <name type="scientific">Phaeomoniella chlamydospora</name>
    <name type="common">Phaeoacremonium chlamydosporum</name>
    <dbReference type="NCBI Taxonomy" id="158046"/>
    <lineage>
        <taxon>Eukaryota</taxon>
        <taxon>Fungi</taxon>
        <taxon>Dikarya</taxon>
        <taxon>Ascomycota</taxon>
        <taxon>Pezizomycotina</taxon>
        <taxon>Eurotiomycetes</taxon>
        <taxon>Chaetothyriomycetidae</taxon>
        <taxon>Phaeomoniellales</taxon>
        <taxon>Phaeomoniellaceae</taxon>
        <taxon>Phaeomoniella</taxon>
    </lineage>
</organism>
<dbReference type="SMART" id="SM01029">
    <property type="entry name" value="BetaGal_dom2"/>
    <property type="match status" value="1"/>
</dbReference>
<evidence type="ECO:0000256" key="6">
    <source>
        <dbReference type="ARBA" id="ARBA00023180"/>
    </source>
</evidence>
<sequence>MDLLIQVKWDKDSVFVRGERVMLYSGEFHPFRLPVPGLWLDIFQKIKALGFNGVSFYTDWGLLEGNPGRVVVDGVWALDEFFDAASEAGIYLIARPGPYINAETAAGGIPGWVLRINGTIRSMSQDYLDATKNYVSTIGQIIARAQITNGGPVILLQPENEYSTWPGENDTTFPNDMNRLYMAFVERQFRDTGIVVPYVVNDNKNLGYFAPGSGEGAVDIYGIDSYPLRYDCANPYIWPTYRWPTGWQIDHQKYSPTTPFTIGEFQGGSGGGWGGVTEEGCAILVNNEAVRVVYKNNYSFGVKVFNVYMTYGGTNWGNLGYEGGYTSYDYGAAITEGRHVRREKYSETKLEAIFLKSSPAYLTAIPGNETNGSYASTSAIGVTPLFGAENNTNFYIVRHADFTSTSNTTYKLSVPTSIGNVTIPQLGGALSINGRDSKIHVTDYDVGGLNLIYSTADIYTWTKGPGVERVLIIYGGAAETHEFAVPVPLGRPDIIEGAFLTTKQVGAAWIVQWKVTPQRKVVQFGDGRLEVHLLWRNEAYNYWALELPAAEPIGNYTSPSKSSVIVQTGYLLRTAQIVDDELRLTGDINSTTNIEIISAPTEKISLLKFNGQIIQTTKSPQGRIAGSVPFSAPNITLPSLSALEWKYFDSLPEIKPDYDDSLWIVCDHLNTTNPLKPSTPTSLYATDYGFHSGSLIYRGHFVSNGLETSFSANISGGYGFGYSIWLNSTFLGSFTGTNAPSFRIQTLPFPTPLTKNSHYILTILIDHMGQDEEAPGTDAIKSPFGILSYNLTAHPATDLTWKLTGNLGGEQYLDLIRGPRNEGAMAAERHGYHLPNAPDTNWPVSNPITHGLERDGVGFYATHFDLHIPLGYDVPLNFVFSNTTASKSNYRIQLFVNGFQYGKYSAIQPGPSNNVSRSRRNPQLQWK</sequence>
<dbReference type="InterPro" id="IPR018954">
    <property type="entry name" value="Betagal_dom2"/>
</dbReference>
<dbReference type="Pfam" id="PF01301">
    <property type="entry name" value="Glyco_hydro_35"/>
    <property type="match status" value="1"/>
</dbReference>
<protein>
    <recommendedName>
        <fullName evidence="3 8">Beta-galactosidase</fullName>
        <ecNumber evidence="3 8">3.2.1.23</ecNumber>
    </recommendedName>
</protein>
<accession>A0A0G2E0K0</accession>
<evidence type="ECO:0000256" key="2">
    <source>
        <dbReference type="ARBA" id="ARBA00009809"/>
    </source>
</evidence>
<dbReference type="AlphaFoldDB" id="A0A0G2E0K0"/>
<name>A0A0G2E0K0_PHACM</name>
<comment type="catalytic activity">
    <reaction evidence="1 8">
        <text>Hydrolysis of terminal non-reducing beta-D-galactose residues in beta-D-galactosides.</text>
        <dbReference type="EC" id="3.2.1.23"/>
    </reaction>
</comment>
<dbReference type="PRINTS" id="PR00742">
    <property type="entry name" value="GLHYDRLASE35"/>
</dbReference>
<dbReference type="OrthoDB" id="1657402at2759"/>
<evidence type="ECO:0000259" key="10">
    <source>
        <dbReference type="SMART" id="SM01029"/>
    </source>
</evidence>
<dbReference type="Proteomes" id="UP000053317">
    <property type="component" value="Unassembled WGS sequence"/>
</dbReference>